<dbReference type="Proteomes" id="UP000199579">
    <property type="component" value="Unassembled WGS sequence"/>
</dbReference>
<sequence>MPLWWWLASSSPSSRKSDDLVASARRSDGRRPGPGLQGKRVSLTKGPKGPFLFRGWYLFKLWLAALGFLLFGQSVFAVDYYWTTQGYESKGHFSSPSSACSAVYTSWSDGHLIKLTKSYSSLYYCDVRQSSNYYTLYVYRYGDSCPSGATYNDATGSCDAPEQSLCQQAQGSKTIYWFETNLASPLPDSIDINGCVGKLSGILSCPVQSSGDGVCSGEFVITGDETAASIPVAGTGNDCSSNCEPPYPQTESTELPCDPVTDPATGAQVCTSESHFSEPGTSTCTSSGSLVCVENPKSRSQDKTVETTTQQTANADGSTSTTTTTTTTKTDCLGIGGCTSTTSTETTSGGTKADGSTKPETVTCTGSGCQAPEDLPEDESASDLPSGELSEPSERGNFDAELAEWDQLIADSRVDLRSKLDQMAELVTAETSLSLSGTSGRLYCQSVNVPALGSSFELCLDEYQDELVGLKWILIFMASVLAFYIIFVRD</sequence>
<feature type="compositionally biased region" description="Low complexity" evidence="1">
    <location>
        <begin position="340"/>
        <end position="351"/>
    </location>
</feature>
<dbReference type="GO" id="GO:0008061">
    <property type="term" value="F:chitin binding"/>
    <property type="evidence" value="ECO:0007669"/>
    <property type="project" value="InterPro"/>
</dbReference>
<feature type="region of interest" description="Disordered" evidence="1">
    <location>
        <begin position="9"/>
        <end position="39"/>
    </location>
</feature>
<dbReference type="AlphaFoldDB" id="A0A1I4GK84"/>
<gene>
    <name evidence="4" type="ORF">SAMN04244574_03889</name>
</gene>
<feature type="compositionally biased region" description="Basic and acidic residues" evidence="1">
    <location>
        <begin position="15"/>
        <end position="31"/>
    </location>
</feature>
<feature type="region of interest" description="Disordered" evidence="1">
    <location>
        <begin position="340"/>
        <end position="395"/>
    </location>
</feature>
<dbReference type="InterPro" id="IPR002557">
    <property type="entry name" value="Chitin-bd_dom"/>
</dbReference>
<keyword evidence="2" id="KW-0472">Membrane</keyword>
<feature type="compositionally biased region" description="Polar residues" evidence="1">
    <location>
        <begin position="306"/>
        <end position="317"/>
    </location>
</feature>
<feature type="region of interest" description="Disordered" evidence="1">
    <location>
        <begin position="294"/>
        <end position="326"/>
    </location>
</feature>
<evidence type="ECO:0000313" key="5">
    <source>
        <dbReference type="Proteomes" id="UP000199579"/>
    </source>
</evidence>
<feature type="compositionally biased region" description="Polar residues" evidence="1">
    <location>
        <begin position="358"/>
        <end position="368"/>
    </location>
</feature>
<evidence type="ECO:0000259" key="3">
    <source>
        <dbReference type="PROSITE" id="PS50940"/>
    </source>
</evidence>
<keyword evidence="2" id="KW-1133">Transmembrane helix</keyword>
<feature type="transmembrane region" description="Helical" evidence="2">
    <location>
        <begin position="469"/>
        <end position="488"/>
    </location>
</feature>
<evidence type="ECO:0000256" key="1">
    <source>
        <dbReference type="SAM" id="MobiDB-lite"/>
    </source>
</evidence>
<accession>A0A1I4GK84</accession>
<feature type="transmembrane region" description="Helical" evidence="2">
    <location>
        <begin position="61"/>
        <end position="82"/>
    </location>
</feature>
<feature type="domain" description="Chitin-binding type-2" evidence="3">
    <location>
        <begin position="97"/>
        <end position="168"/>
    </location>
</feature>
<evidence type="ECO:0000313" key="4">
    <source>
        <dbReference type="EMBL" id="SFL30474.1"/>
    </source>
</evidence>
<dbReference type="EMBL" id="FOSX01000093">
    <property type="protein sequence ID" value="SFL30474.1"/>
    <property type="molecule type" value="Genomic_DNA"/>
</dbReference>
<dbReference type="PROSITE" id="PS50940">
    <property type="entry name" value="CHIT_BIND_II"/>
    <property type="match status" value="1"/>
</dbReference>
<name>A0A1I4GK84_9GAMM</name>
<proteinExistence type="predicted"/>
<keyword evidence="2" id="KW-0812">Transmembrane</keyword>
<evidence type="ECO:0000256" key="2">
    <source>
        <dbReference type="SAM" id="Phobius"/>
    </source>
</evidence>
<dbReference type="GO" id="GO:0005576">
    <property type="term" value="C:extracellular region"/>
    <property type="evidence" value="ECO:0007669"/>
    <property type="project" value="InterPro"/>
</dbReference>
<reference evidence="4 5" key="1">
    <citation type="submission" date="2016-10" db="EMBL/GenBank/DDBJ databases">
        <authorList>
            <person name="de Groot N.N."/>
        </authorList>
    </citation>
    <scope>NUCLEOTIDE SEQUENCE [LARGE SCALE GENOMIC DNA]</scope>
    <source>
        <strain evidence="4 5">DSM 381</strain>
    </source>
</reference>
<protein>
    <recommendedName>
        <fullName evidence="3">Chitin-binding type-2 domain-containing protein</fullName>
    </recommendedName>
</protein>
<organism evidence="4 5">
    <name type="scientific">Azotobacter beijerinckii</name>
    <dbReference type="NCBI Taxonomy" id="170623"/>
    <lineage>
        <taxon>Bacteria</taxon>
        <taxon>Pseudomonadati</taxon>
        <taxon>Pseudomonadota</taxon>
        <taxon>Gammaproteobacteria</taxon>
        <taxon>Pseudomonadales</taxon>
        <taxon>Pseudomonadaceae</taxon>
        <taxon>Azotobacter</taxon>
    </lineage>
</organism>
<feature type="compositionally biased region" description="Basic and acidic residues" evidence="1">
    <location>
        <begin position="296"/>
        <end position="305"/>
    </location>
</feature>